<reference evidence="3" key="1">
    <citation type="submission" date="2021-01" db="EMBL/GenBank/DDBJ databases">
        <title>Caligus Genome Assembly.</title>
        <authorList>
            <person name="Gallardo-Escarate C."/>
        </authorList>
    </citation>
    <scope>NUCLEOTIDE SEQUENCE [LARGE SCALE GENOMIC DNA]</scope>
</reference>
<dbReference type="EMBL" id="CP045906">
    <property type="protein sequence ID" value="QQP34586.1"/>
    <property type="molecule type" value="Genomic_DNA"/>
</dbReference>
<organism evidence="2 3">
    <name type="scientific">Caligus rogercresseyi</name>
    <name type="common">Sea louse</name>
    <dbReference type="NCBI Taxonomy" id="217165"/>
    <lineage>
        <taxon>Eukaryota</taxon>
        <taxon>Metazoa</taxon>
        <taxon>Ecdysozoa</taxon>
        <taxon>Arthropoda</taxon>
        <taxon>Crustacea</taxon>
        <taxon>Multicrustacea</taxon>
        <taxon>Hexanauplia</taxon>
        <taxon>Copepoda</taxon>
        <taxon>Siphonostomatoida</taxon>
        <taxon>Caligidae</taxon>
        <taxon>Caligus</taxon>
    </lineage>
</organism>
<protein>
    <submittedName>
        <fullName evidence="2">Uncharacterized protein</fullName>
    </submittedName>
</protein>
<name>A0A7T8JUH4_CALRO</name>
<evidence type="ECO:0000256" key="1">
    <source>
        <dbReference type="SAM" id="MobiDB-lite"/>
    </source>
</evidence>
<dbReference type="AlphaFoldDB" id="A0A7T8JUH4"/>
<accession>A0A7T8JUH4</accession>
<proteinExistence type="predicted"/>
<feature type="region of interest" description="Disordered" evidence="1">
    <location>
        <begin position="1"/>
        <end position="29"/>
    </location>
</feature>
<keyword evidence="3" id="KW-1185">Reference proteome</keyword>
<sequence length="57" mass="6622">KASCPTHPLHPPTTPMKTTTPPSPRQTPWTWLLDNQLTESFKTQRKMNKNKNYKSKT</sequence>
<dbReference type="Proteomes" id="UP000595437">
    <property type="component" value="Chromosome 17"/>
</dbReference>
<gene>
    <name evidence="2" type="ORF">FKW44_022522</name>
</gene>
<feature type="non-terminal residue" evidence="2">
    <location>
        <position position="1"/>
    </location>
</feature>
<feature type="non-terminal residue" evidence="2">
    <location>
        <position position="57"/>
    </location>
</feature>
<evidence type="ECO:0000313" key="3">
    <source>
        <dbReference type="Proteomes" id="UP000595437"/>
    </source>
</evidence>
<evidence type="ECO:0000313" key="2">
    <source>
        <dbReference type="EMBL" id="QQP34586.1"/>
    </source>
</evidence>